<proteinExistence type="predicted"/>
<accession>A0AAI8VUM7</accession>
<evidence type="ECO:0000313" key="1">
    <source>
        <dbReference type="EMBL" id="CAJ2511379.1"/>
    </source>
</evidence>
<name>A0AAI8VUM7_9PEZI</name>
<dbReference type="Proteomes" id="UP001295740">
    <property type="component" value="Unassembled WGS sequence"/>
</dbReference>
<protein>
    <submittedName>
        <fullName evidence="1">Uu.00g070040.m01.CDS01</fullName>
    </submittedName>
</protein>
<dbReference type="EMBL" id="CAUWAG010000018">
    <property type="protein sequence ID" value="CAJ2511379.1"/>
    <property type="molecule type" value="Genomic_DNA"/>
</dbReference>
<keyword evidence="2" id="KW-1185">Reference proteome</keyword>
<organism evidence="1 2">
    <name type="scientific">Anthostomella pinea</name>
    <dbReference type="NCBI Taxonomy" id="933095"/>
    <lineage>
        <taxon>Eukaryota</taxon>
        <taxon>Fungi</taxon>
        <taxon>Dikarya</taxon>
        <taxon>Ascomycota</taxon>
        <taxon>Pezizomycotina</taxon>
        <taxon>Sordariomycetes</taxon>
        <taxon>Xylariomycetidae</taxon>
        <taxon>Xylariales</taxon>
        <taxon>Xylariaceae</taxon>
        <taxon>Anthostomella</taxon>
    </lineage>
</organism>
<dbReference type="AlphaFoldDB" id="A0AAI8VUM7"/>
<comment type="caution">
    <text evidence="1">The sequence shown here is derived from an EMBL/GenBank/DDBJ whole genome shotgun (WGS) entry which is preliminary data.</text>
</comment>
<sequence length="195" mass="21077">MSENEQGQSLAACDYSPIVLGPLKARLQKKPLYINIERSPIESGDEGPDMSLCGRLDGETLGHIGVQNVLATLDLSWNNGRDPLQVCSDCGRHHPGAATSAFTSPSTPTADKMYNMSATTFCKEPGFTPRSPLDRDPKHHIYVQVENNTPWTVFLAGADKKFSRVCFGCPQCTVVAGGNYVSELNGGLRTIIGYA</sequence>
<gene>
    <name evidence="1" type="ORF">KHLLAP_LOCUS11847</name>
</gene>
<reference evidence="1" key="1">
    <citation type="submission" date="2023-10" db="EMBL/GenBank/DDBJ databases">
        <authorList>
            <person name="Hackl T."/>
        </authorList>
    </citation>
    <scope>NUCLEOTIDE SEQUENCE</scope>
</reference>
<evidence type="ECO:0000313" key="2">
    <source>
        <dbReference type="Proteomes" id="UP001295740"/>
    </source>
</evidence>